<keyword evidence="4 8" id="KW-0812">Transmembrane</keyword>
<dbReference type="Pfam" id="PF02386">
    <property type="entry name" value="TrkH"/>
    <property type="match status" value="1"/>
</dbReference>
<proteinExistence type="predicted"/>
<dbReference type="EMBL" id="NHOC01000001">
    <property type="protein sequence ID" value="OUM21716.1"/>
    <property type="molecule type" value="Genomic_DNA"/>
</dbReference>
<feature type="transmembrane region" description="Helical" evidence="8">
    <location>
        <begin position="423"/>
        <end position="444"/>
    </location>
</feature>
<evidence type="ECO:0000313" key="9">
    <source>
        <dbReference type="EMBL" id="OUM21716.1"/>
    </source>
</evidence>
<dbReference type="InterPro" id="IPR003445">
    <property type="entry name" value="Cat_transpt"/>
</dbReference>
<evidence type="ECO:0000256" key="7">
    <source>
        <dbReference type="ARBA" id="ARBA00023136"/>
    </source>
</evidence>
<evidence type="ECO:0000256" key="2">
    <source>
        <dbReference type="ARBA" id="ARBA00022448"/>
    </source>
</evidence>
<name>A0A252F7I6_9FIRM</name>
<feature type="transmembrane region" description="Helical" evidence="8">
    <location>
        <begin position="89"/>
        <end position="112"/>
    </location>
</feature>
<organism evidence="9 10">
    <name type="scientific">Butyricicoccus porcorum</name>
    <dbReference type="NCBI Taxonomy" id="1945634"/>
    <lineage>
        <taxon>Bacteria</taxon>
        <taxon>Bacillati</taxon>
        <taxon>Bacillota</taxon>
        <taxon>Clostridia</taxon>
        <taxon>Eubacteriales</taxon>
        <taxon>Butyricicoccaceae</taxon>
        <taxon>Butyricicoccus</taxon>
    </lineage>
</organism>
<keyword evidence="2" id="KW-0813">Transport</keyword>
<dbReference type="OrthoDB" id="9810952at2"/>
<evidence type="ECO:0000256" key="3">
    <source>
        <dbReference type="ARBA" id="ARBA00022475"/>
    </source>
</evidence>
<evidence type="ECO:0000256" key="4">
    <source>
        <dbReference type="ARBA" id="ARBA00022692"/>
    </source>
</evidence>
<dbReference type="GO" id="GO:0030001">
    <property type="term" value="P:metal ion transport"/>
    <property type="evidence" value="ECO:0007669"/>
    <property type="project" value="UniProtKB-ARBA"/>
</dbReference>
<dbReference type="GO" id="GO:0005886">
    <property type="term" value="C:plasma membrane"/>
    <property type="evidence" value="ECO:0007669"/>
    <property type="project" value="UniProtKB-SubCell"/>
</dbReference>
<keyword evidence="10" id="KW-1185">Reference proteome</keyword>
<dbReference type="PANTHER" id="PTHR32024:SF1">
    <property type="entry name" value="KTR SYSTEM POTASSIUM UPTAKE PROTEIN B"/>
    <property type="match status" value="1"/>
</dbReference>
<keyword evidence="3" id="KW-1003">Cell membrane</keyword>
<sequence length="463" mass="49820">MAKEYDSPYRHIAHARSAHRRAVRPGRVIMLGFLAVIVLGTLLLHLPVSARSGQMTPLVDCLFTATSATCVTGLVVVDTYQHWTIFGQTVILCLIQIGGLGIMSVAAMVSFFTRRTITVRERLEMSASLSVDDIAGIVRLTKGVILFTFAVEGVGAALLSLRFIPQFGLWKGIGKSAFHSVSAFCNAGFDLMGEQQEFANLSGYATDLLVNVVVVALVVMGGLGFLVWNDLAHHRRWHQLSVHTRLVLVTTAILLAGGSVLLFCLEGTNPETMGGMTVGQRAVASLFQATTCRTAGFNTIDQQAMTDSSVMVSMLLMFIGGSPGSTAGGIKTTSAAMLVLAAVNVLRGRRDIAVFRRRIDSRTVLHALTVCMVAVMLVFIGTLLLCACDGIAVERALYETVSAFSTTGLSQNLTPTLGTASKLWLVLEMYLGRIGILTLGVAVFSRRVMEPKIRYPEGRVMIG</sequence>
<gene>
    <name evidence="9" type="ORF">CBW42_00330</name>
</gene>
<protein>
    <recommendedName>
        <fullName evidence="11">Trk family potassium uptake protein</fullName>
    </recommendedName>
</protein>
<dbReference type="AlphaFoldDB" id="A0A252F7I6"/>
<keyword evidence="5 8" id="KW-1133">Transmembrane helix</keyword>
<reference evidence="9 10" key="1">
    <citation type="submission" date="2017-05" db="EMBL/GenBank/DDBJ databases">
        <title>Butyricicoccus porcorum sp. nov. a butyrate-producing bacterium from the swine intestinal tract.</title>
        <authorList>
            <person name="Trachsel J."/>
            <person name="Humphrey S."/>
            <person name="Allen H.K."/>
        </authorList>
    </citation>
    <scope>NUCLEOTIDE SEQUENCE [LARGE SCALE GENOMIC DNA]</scope>
    <source>
        <strain evidence="9">BB10</strain>
    </source>
</reference>
<keyword evidence="6" id="KW-0406">Ion transport</keyword>
<evidence type="ECO:0000256" key="6">
    <source>
        <dbReference type="ARBA" id="ARBA00023065"/>
    </source>
</evidence>
<accession>A0A252F7I6</accession>
<evidence type="ECO:0000313" key="10">
    <source>
        <dbReference type="Proteomes" id="UP000194903"/>
    </source>
</evidence>
<feature type="transmembrane region" description="Helical" evidence="8">
    <location>
        <begin position="315"/>
        <end position="343"/>
    </location>
</feature>
<feature type="transmembrane region" description="Helical" evidence="8">
    <location>
        <begin position="144"/>
        <end position="164"/>
    </location>
</feature>
<evidence type="ECO:0000256" key="8">
    <source>
        <dbReference type="SAM" id="Phobius"/>
    </source>
</evidence>
<dbReference type="GO" id="GO:0008324">
    <property type="term" value="F:monoatomic cation transmembrane transporter activity"/>
    <property type="evidence" value="ECO:0007669"/>
    <property type="project" value="InterPro"/>
</dbReference>
<feature type="transmembrane region" description="Helical" evidence="8">
    <location>
        <begin position="28"/>
        <end position="46"/>
    </location>
</feature>
<comment type="subcellular location">
    <subcellularLocation>
        <location evidence="1">Cell membrane</location>
        <topology evidence="1">Multi-pass membrane protein</topology>
    </subcellularLocation>
</comment>
<feature type="transmembrane region" description="Helical" evidence="8">
    <location>
        <begin position="208"/>
        <end position="228"/>
    </location>
</feature>
<dbReference type="Proteomes" id="UP000194903">
    <property type="component" value="Unassembled WGS sequence"/>
</dbReference>
<keyword evidence="7 8" id="KW-0472">Membrane</keyword>
<comment type="caution">
    <text evidence="9">The sequence shown here is derived from an EMBL/GenBank/DDBJ whole genome shotgun (WGS) entry which is preliminary data.</text>
</comment>
<evidence type="ECO:0008006" key="11">
    <source>
        <dbReference type="Google" id="ProtNLM"/>
    </source>
</evidence>
<dbReference type="RefSeq" id="WP_087016649.1">
    <property type="nucleotide sequence ID" value="NZ_CP178353.1"/>
</dbReference>
<evidence type="ECO:0000256" key="1">
    <source>
        <dbReference type="ARBA" id="ARBA00004651"/>
    </source>
</evidence>
<dbReference type="PANTHER" id="PTHR32024">
    <property type="entry name" value="TRK SYSTEM POTASSIUM UPTAKE PROTEIN TRKG-RELATED"/>
    <property type="match status" value="1"/>
</dbReference>
<feature type="transmembrane region" description="Helical" evidence="8">
    <location>
        <begin position="240"/>
        <end position="263"/>
    </location>
</feature>
<feature type="transmembrane region" description="Helical" evidence="8">
    <location>
        <begin position="364"/>
        <end position="392"/>
    </location>
</feature>
<evidence type="ECO:0000256" key="5">
    <source>
        <dbReference type="ARBA" id="ARBA00022989"/>
    </source>
</evidence>